<feature type="compositionally biased region" description="Acidic residues" evidence="1">
    <location>
        <begin position="498"/>
        <end position="513"/>
    </location>
</feature>
<protein>
    <submittedName>
        <fullName evidence="2">Uncharacterized protein</fullName>
    </submittedName>
</protein>
<sequence length="658" mass="70173">MSSNASDSAKRPQRRAKAAALEALEAEKAAASPEVKQERAEGTRRAPARRAKAAAIEALEASEAPVPDRAEGTRRAPARRAKAAALEAIEAGEAAAPPAPAPAPAAPEPAAPEPAAPEPPAPEQTVTTPTTEPPAPMDPAPTDTAPPAPAPAPEAPPAEATAPPPPAIPDAATEEARRLAAAPTAAALREAYAREQAAARGEAPPAPAPSPAAAALQALDALDTAPPPPPASPAIAAIPAAALPALEQLKTDAPPPQIRVGGPLRLDVRLDEEGRPRFVPQFDNTDKPPPDLFAPRPPSAIAHAAKCEDDDQSMRTAHDCLRTKTDTKWRAMQDAWRTSVVAKVLAAGGAYEKASEIRDSWTFSVQPSLKNLHGTQATFEASDGTTVFKSDDEILRFLNLYTPRYKCRQRVRARYRRGPTYYAATVQAVRDNGTYDVVYEDGSQDECLEEVYLTPAMHGVSEAQTLAPGLLLSALSRVTSDTKPVKRSHHKMVTRMDYDDDEYHEDDVSDDEEPIKRSRTSKSVDVKVPSSWAPSPWLARADPVDIAAALSQVASAARRRNAVRPRPQPPQVCLPFSRTSGYPRAPETQAGAQRRDRARPRAQPGCLGPRDERGRFPCPAGCDRTFAHAPAAVQHGKRCPLPPASRHFSRGDEAPPPF</sequence>
<organism evidence="2 3">
    <name type="scientific">Pelagomonas calceolata</name>
    <dbReference type="NCBI Taxonomy" id="35677"/>
    <lineage>
        <taxon>Eukaryota</taxon>
        <taxon>Sar</taxon>
        <taxon>Stramenopiles</taxon>
        <taxon>Ochrophyta</taxon>
        <taxon>Pelagophyceae</taxon>
        <taxon>Pelagomonadales</taxon>
        <taxon>Pelagomonadaceae</taxon>
        <taxon>Pelagomonas</taxon>
    </lineage>
</organism>
<comment type="caution">
    <text evidence="2">The sequence shown here is derived from an EMBL/GenBank/DDBJ whole genome shotgun (WGS) entry which is preliminary data.</text>
</comment>
<dbReference type="Gene3D" id="2.30.30.140">
    <property type="match status" value="1"/>
</dbReference>
<gene>
    <name evidence="2" type="ORF">PECAL_4P06360</name>
</gene>
<feature type="compositionally biased region" description="Low complexity" evidence="1">
    <location>
        <begin position="83"/>
        <end position="96"/>
    </location>
</feature>
<evidence type="ECO:0000313" key="2">
    <source>
        <dbReference type="EMBL" id="CAH0373439.1"/>
    </source>
</evidence>
<feature type="compositionally biased region" description="Basic and acidic residues" evidence="1">
    <location>
        <begin position="35"/>
        <end position="44"/>
    </location>
</feature>
<proteinExistence type="predicted"/>
<keyword evidence="3" id="KW-1185">Reference proteome</keyword>
<feature type="compositionally biased region" description="Pro residues" evidence="1">
    <location>
        <begin position="131"/>
        <end position="168"/>
    </location>
</feature>
<dbReference type="AlphaFoldDB" id="A0A8J2SUN4"/>
<feature type="region of interest" description="Disordered" evidence="1">
    <location>
        <begin position="559"/>
        <end position="614"/>
    </location>
</feature>
<accession>A0A8J2SUN4</accession>
<feature type="compositionally biased region" description="Low complexity" evidence="1">
    <location>
        <begin position="211"/>
        <end position="224"/>
    </location>
</feature>
<feature type="region of interest" description="Disordered" evidence="1">
    <location>
        <begin position="1"/>
        <end position="233"/>
    </location>
</feature>
<evidence type="ECO:0000256" key="1">
    <source>
        <dbReference type="SAM" id="MobiDB-lite"/>
    </source>
</evidence>
<dbReference type="CDD" id="cd04508">
    <property type="entry name" value="Tudor_SF"/>
    <property type="match status" value="1"/>
</dbReference>
<name>A0A8J2SUN4_9STRA</name>
<dbReference type="EMBL" id="CAKKNE010000004">
    <property type="protein sequence ID" value="CAH0373439.1"/>
    <property type="molecule type" value="Genomic_DNA"/>
</dbReference>
<feature type="region of interest" description="Disordered" evidence="1">
    <location>
        <begin position="635"/>
        <end position="658"/>
    </location>
</feature>
<reference evidence="2" key="1">
    <citation type="submission" date="2021-11" db="EMBL/GenBank/DDBJ databases">
        <authorList>
            <consortium name="Genoscope - CEA"/>
            <person name="William W."/>
        </authorList>
    </citation>
    <scope>NUCLEOTIDE SEQUENCE</scope>
</reference>
<dbReference type="Proteomes" id="UP000789595">
    <property type="component" value="Unassembled WGS sequence"/>
</dbReference>
<evidence type="ECO:0000313" key="3">
    <source>
        <dbReference type="Proteomes" id="UP000789595"/>
    </source>
</evidence>
<feature type="compositionally biased region" description="Low complexity" evidence="1">
    <location>
        <begin position="179"/>
        <end position="203"/>
    </location>
</feature>
<feature type="compositionally biased region" description="Low complexity" evidence="1">
    <location>
        <begin position="53"/>
        <end position="64"/>
    </location>
</feature>
<feature type="region of interest" description="Disordered" evidence="1">
    <location>
        <begin position="496"/>
        <end position="522"/>
    </location>
</feature>
<feature type="compositionally biased region" description="Pro residues" evidence="1">
    <location>
        <begin position="97"/>
        <end position="122"/>
    </location>
</feature>
<feature type="compositionally biased region" description="Basic and acidic residues" evidence="1">
    <location>
        <begin position="649"/>
        <end position="658"/>
    </location>
</feature>